<dbReference type="VEuPathDB" id="TriTrypDB:ADEAN_000923900"/>
<dbReference type="GO" id="GO:0120015">
    <property type="term" value="F:sterol transfer activity"/>
    <property type="evidence" value="ECO:0007669"/>
    <property type="project" value="TreeGrafter"/>
</dbReference>
<evidence type="ECO:0000313" key="5">
    <source>
        <dbReference type="EMBL" id="CAD2221704.1"/>
    </source>
</evidence>
<feature type="domain" description="VASt" evidence="4">
    <location>
        <begin position="41"/>
        <end position="218"/>
    </location>
</feature>
<dbReference type="PANTHER" id="PTHR23319">
    <property type="entry name" value="GRAM DOMAIN CONTAINING 1B, ISOFORM E"/>
    <property type="match status" value="1"/>
</dbReference>
<feature type="transmembrane region" description="Helical" evidence="3">
    <location>
        <begin position="256"/>
        <end position="282"/>
    </location>
</feature>
<dbReference type="GO" id="GO:0032366">
    <property type="term" value="P:intracellular sterol transport"/>
    <property type="evidence" value="ECO:0007669"/>
    <property type="project" value="TreeGrafter"/>
</dbReference>
<reference evidence="5 6" key="1">
    <citation type="submission" date="2020-08" db="EMBL/GenBank/DDBJ databases">
        <authorList>
            <person name="Newling K."/>
            <person name="Davey J."/>
            <person name="Forrester S."/>
        </authorList>
    </citation>
    <scope>NUCLEOTIDE SEQUENCE [LARGE SCALE GENOMIC DNA]</scope>
    <source>
        <strain evidence="6">Crithidia deanei Carvalho (ATCC PRA-265)</strain>
    </source>
</reference>
<dbReference type="Pfam" id="PF16016">
    <property type="entry name" value="VASt"/>
    <property type="match status" value="1"/>
</dbReference>
<organism evidence="5 6">
    <name type="scientific">Angomonas deanei</name>
    <dbReference type="NCBI Taxonomy" id="59799"/>
    <lineage>
        <taxon>Eukaryota</taxon>
        <taxon>Discoba</taxon>
        <taxon>Euglenozoa</taxon>
        <taxon>Kinetoplastea</taxon>
        <taxon>Metakinetoplastina</taxon>
        <taxon>Trypanosomatida</taxon>
        <taxon>Trypanosomatidae</taxon>
        <taxon>Strigomonadinae</taxon>
        <taxon>Angomonas</taxon>
    </lineage>
</organism>
<dbReference type="GO" id="GO:0005789">
    <property type="term" value="C:endoplasmic reticulum membrane"/>
    <property type="evidence" value="ECO:0007669"/>
    <property type="project" value="TreeGrafter"/>
</dbReference>
<evidence type="ECO:0000256" key="2">
    <source>
        <dbReference type="ARBA" id="ARBA00023136"/>
    </source>
</evidence>
<dbReference type="InterPro" id="IPR031968">
    <property type="entry name" value="VASt"/>
</dbReference>
<proteinExistence type="predicted"/>
<name>A0A7G2CRU5_9TRYP</name>
<keyword evidence="3" id="KW-0812">Transmembrane</keyword>
<keyword evidence="2 3" id="KW-0472">Membrane</keyword>
<dbReference type="InterPro" id="IPR051482">
    <property type="entry name" value="Cholesterol_transport"/>
</dbReference>
<gene>
    <name evidence="5" type="ORF">ADEAN_000923900</name>
</gene>
<evidence type="ECO:0000256" key="1">
    <source>
        <dbReference type="ARBA" id="ARBA00004370"/>
    </source>
</evidence>
<dbReference type="PANTHER" id="PTHR23319:SF4">
    <property type="entry name" value="GRAM DOMAIN CONTAINING 1B, ISOFORM E"/>
    <property type="match status" value="1"/>
</dbReference>
<accession>A0A7G2CRU5</accession>
<sequence length="326" mass="36553">MKTSTCSDSIADIPPASSIDEFSSIETEYGTAFSDYSCFTKEIITPVELPTGKTVIDVFAACFDDGQPLLEKYHTERGDVDQQWENWRPIPRGKSFCGQRKFVCTTLVKAMMNKPYSFYEYQRYGFLNVNGTPTLLLQFSSQVPGVMFGESFRVEALSVFSQEGEGESAKVTMRAYCYVQFLKSVWVKGKINSTSQSEQSESYKKISQMIKVALSGDGSSSVPPIKQPVSDSFVNENGDEDAVKESNMVQSRCAKLFYVILTWSTMGIVLMSSLAGFFDALFYPTVETDSTESKKIFESVKPMLWCFYTAIILLFCGISVYLLSRE</sequence>
<dbReference type="GO" id="GO:0005886">
    <property type="term" value="C:plasma membrane"/>
    <property type="evidence" value="ECO:0007669"/>
    <property type="project" value="TreeGrafter"/>
</dbReference>
<evidence type="ECO:0000313" key="6">
    <source>
        <dbReference type="Proteomes" id="UP000515908"/>
    </source>
</evidence>
<evidence type="ECO:0000256" key="3">
    <source>
        <dbReference type="SAM" id="Phobius"/>
    </source>
</evidence>
<dbReference type="GO" id="GO:0140268">
    <property type="term" value="C:endoplasmic reticulum-plasma membrane contact site"/>
    <property type="evidence" value="ECO:0007669"/>
    <property type="project" value="TreeGrafter"/>
</dbReference>
<keyword evidence="3" id="KW-1133">Transmembrane helix</keyword>
<dbReference type="GO" id="GO:0032934">
    <property type="term" value="F:sterol binding"/>
    <property type="evidence" value="ECO:0007669"/>
    <property type="project" value="TreeGrafter"/>
</dbReference>
<protein>
    <submittedName>
        <fullName evidence="5">VAD1 Analog of StAR-related lipid transfer domain containing protein, putative</fullName>
    </submittedName>
</protein>
<dbReference type="EMBL" id="LR877166">
    <property type="protein sequence ID" value="CAD2221704.1"/>
    <property type="molecule type" value="Genomic_DNA"/>
</dbReference>
<feature type="transmembrane region" description="Helical" evidence="3">
    <location>
        <begin position="302"/>
        <end position="323"/>
    </location>
</feature>
<dbReference type="Proteomes" id="UP000515908">
    <property type="component" value="Chromosome 22"/>
</dbReference>
<dbReference type="AlphaFoldDB" id="A0A7G2CRU5"/>
<evidence type="ECO:0000259" key="4">
    <source>
        <dbReference type="PROSITE" id="PS51778"/>
    </source>
</evidence>
<keyword evidence="6" id="KW-1185">Reference proteome</keyword>
<dbReference type="PROSITE" id="PS51778">
    <property type="entry name" value="VAST"/>
    <property type="match status" value="1"/>
</dbReference>
<comment type="subcellular location">
    <subcellularLocation>
        <location evidence="1">Membrane</location>
    </subcellularLocation>
</comment>